<evidence type="ECO:0000313" key="4">
    <source>
        <dbReference type="Proteomes" id="UP000504610"/>
    </source>
</evidence>
<keyword evidence="4" id="KW-1185">Reference proteome</keyword>
<dbReference type="GO" id="GO:0003676">
    <property type="term" value="F:nucleic acid binding"/>
    <property type="evidence" value="ECO:0007669"/>
    <property type="project" value="InterPro"/>
</dbReference>
<name>A0A6J0LCX8_RAPSA</name>
<organism evidence="4 5">
    <name type="scientific">Raphanus sativus</name>
    <name type="common">Radish</name>
    <name type="synonym">Raphanus raphanistrum var. sativus</name>
    <dbReference type="NCBI Taxonomy" id="3726"/>
    <lineage>
        <taxon>Eukaryota</taxon>
        <taxon>Viridiplantae</taxon>
        <taxon>Streptophyta</taxon>
        <taxon>Embryophyta</taxon>
        <taxon>Tracheophyta</taxon>
        <taxon>Spermatophyta</taxon>
        <taxon>Magnoliopsida</taxon>
        <taxon>eudicotyledons</taxon>
        <taxon>Gunneridae</taxon>
        <taxon>Pentapetalae</taxon>
        <taxon>rosids</taxon>
        <taxon>malvids</taxon>
        <taxon>Brassicales</taxon>
        <taxon>Brassicaceae</taxon>
        <taxon>Brassiceae</taxon>
        <taxon>Raphanus</taxon>
    </lineage>
</organism>
<dbReference type="SMART" id="SM00343">
    <property type="entry name" value="ZnF_C2HC"/>
    <property type="match status" value="1"/>
</dbReference>
<dbReference type="OrthoDB" id="1737433at2759"/>
<dbReference type="GO" id="GO:0008270">
    <property type="term" value="F:zinc ion binding"/>
    <property type="evidence" value="ECO:0007669"/>
    <property type="project" value="UniProtKB-KW"/>
</dbReference>
<protein>
    <submittedName>
        <fullName evidence="5">Uncharacterized protein LOC108828869</fullName>
    </submittedName>
</protein>
<keyword evidence="1" id="KW-0479">Metal-binding</keyword>
<dbReference type="InterPro" id="IPR001878">
    <property type="entry name" value="Znf_CCHC"/>
</dbReference>
<evidence type="ECO:0000259" key="3">
    <source>
        <dbReference type="PROSITE" id="PS50158"/>
    </source>
</evidence>
<dbReference type="GeneID" id="108828869"/>
<dbReference type="InterPro" id="IPR036875">
    <property type="entry name" value="Znf_CCHC_sf"/>
</dbReference>
<reference evidence="5" key="1">
    <citation type="submission" date="2025-08" db="UniProtKB">
        <authorList>
            <consortium name="RefSeq"/>
        </authorList>
    </citation>
    <scope>IDENTIFICATION</scope>
    <source>
        <tissue evidence="5">Leaf</tissue>
    </source>
</reference>
<keyword evidence="1" id="KW-0863">Zinc-finger</keyword>
<keyword evidence="1" id="KW-0862">Zinc</keyword>
<feature type="compositionally biased region" description="Basic and acidic residues" evidence="2">
    <location>
        <begin position="216"/>
        <end position="232"/>
    </location>
</feature>
<feature type="compositionally biased region" description="Basic residues" evidence="2">
    <location>
        <begin position="177"/>
        <end position="200"/>
    </location>
</feature>
<dbReference type="SUPFAM" id="SSF57756">
    <property type="entry name" value="Retrovirus zinc finger-like domains"/>
    <property type="match status" value="1"/>
</dbReference>
<gene>
    <name evidence="5" type="primary">LOC108828869</name>
</gene>
<dbReference type="Proteomes" id="UP000504610">
    <property type="component" value="Unplaced"/>
</dbReference>
<dbReference type="PROSITE" id="PS50158">
    <property type="entry name" value="ZF_CCHC"/>
    <property type="match status" value="1"/>
</dbReference>
<feature type="domain" description="CCHC-type" evidence="3">
    <location>
        <begin position="235"/>
        <end position="249"/>
    </location>
</feature>
<feature type="region of interest" description="Disordered" evidence="2">
    <location>
        <begin position="160"/>
        <end position="232"/>
    </location>
</feature>
<dbReference type="Pfam" id="PF00098">
    <property type="entry name" value="zf-CCHC"/>
    <property type="match status" value="1"/>
</dbReference>
<sequence length="298" mass="34618">MANMEKIQFPALDITGTNYISWVTNVELHLESLGLSETINEDNTSTPQDKAKSVIFLRRHLNESIIYDYANMRDPKELWKSLKDRFDHQKDITLPLARDEWQITESQMLEKTYTTFHKSHITLQQQYRLRGYTKFSDLIVALLIAEKNNELLIKNHMTRPTGSKAFPEANALDAKKPAKVNKAFRGRGRGRQNYRGRGRKYNPQDRKSFQWVRSEQSPKGKERQGSTSQKREDACFRCGTKGHWSRICRTPAHLCDLYKKSVKEKEKEVNFAEHSEGTTHLDASDFVNDFEETAITES</sequence>
<accession>A0A6J0LCX8</accession>
<dbReference type="PANTHER" id="PTHR33325:SF12">
    <property type="entry name" value="ZINC FINGER, CCHC-TYPE-RELATED"/>
    <property type="match status" value="1"/>
</dbReference>
<proteinExistence type="predicted"/>
<dbReference type="KEGG" id="rsz:108828869"/>
<dbReference type="AlphaFoldDB" id="A0A6J0LCX8"/>
<dbReference type="PANTHER" id="PTHR33325">
    <property type="entry name" value="ZINC FINGER, CCHC-TYPE-RELATED"/>
    <property type="match status" value="1"/>
</dbReference>
<evidence type="ECO:0000256" key="2">
    <source>
        <dbReference type="SAM" id="MobiDB-lite"/>
    </source>
</evidence>
<evidence type="ECO:0000256" key="1">
    <source>
        <dbReference type="PROSITE-ProRule" id="PRU00047"/>
    </source>
</evidence>
<dbReference type="Gene3D" id="4.10.60.10">
    <property type="entry name" value="Zinc finger, CCHC-type"/>
    <property type="match status" value="1"/>
</dbReference>
<dbReference type="RefSeq" id="XP_018458040.2">
    <property type="nucleotide sequence ID" value="XM_018602538.2"/>
</dbReference>
<evidence type="ECO:0000313" key="5">
    <source>
        <dbReference type="RefSeq" id="XP_018458040.2"/>
    </source>
</evidence>